<keyword evidence="1" id="KW-0472">Membrane</keyword>
<reference evidence="2 3" key="1">
    <citation type="submission" date="2015-01" db="EMBL/GenBank/DDBJ databases">
        <title>Genome Assembly of Bacillus badius MTCC 1458.</title>
        <authorList>
            <person name="Verma A."/>
            <person name="Khatri I."/>
            <person name="Mual P."/>
            <person name="Subramanian S."/>
            <person name="Krishnamurthi S."/>
        </authorList>
    </citation>
    <scope>NUCLEOTIDE SEQUENCE [LARGE SCALE GENOMIC DNA]</scope>
    <source>
        <strain evidence="2 3">MTCC 1458</strain>
    </source>
</reference>
<organism evidence="2 3">
    <name type="scientific">Bacillus badius</name>
    <dbReference type="NCBI Taxonomy" id="1455"/>
    <lineage>
        <taxon>Bacteria</taxon>
        <taxon>Bacillati</taxon>
        <taxon>Bacillota</taxon>
        <taxon>Bacilli</taxon>
        <taxon>Bacillales</taxon>
        <taxon>Bacillaceae</taxon>
        <taxon>Pseudobacillus</taxon>
    </lineage>
</organism>
<protein>
    <submittedName>
        <fullName evidence="2">Uncharacterized protein</fullName>
    </submittedName>
</protein>
<dbReference type="EMBL" id="JXLP01000002">
    <property type="protein sequence ID" value="KIL79801.1"/>
    <property type="molecule type" value="Genomic_DNA"/>
</dbReference>
<accession>A0ABR5AZL1</accession>
<comment type="caution">
    <text evidence="2">The sequence shown here is derived from an EMBL/GenBank/DDBJ whole genome shotgun (WGS) entry which is preliminary data.</text>
</comment>
<sequence length="37" mass="4540">MMELFSRRAPFSGTIFYLLILFHRAYIFSMFFLLFIV</sequence>
<evidence type="ECO:0000313" key="2">
    <source>
        <dbReference type="EMBL" id="KIL79801.1"/>
    </source>
</evidence>
<keyword evidence="3" id="KW-1185">Reference proteome</keyword>
<keyword evidence="1" id="KW-0812">Transmembrane</keyword>
<proteinExistence type="predicted"/>
<evidence type="ECO:0000313" key="3">
    <source>
        <dbReference type="Proteomes" id="UP000031982"/>
    </source>
</evidence>
<gene>
    <name evidence="2" type="ORF">SD77_2255</name>
</gene>
<name>A0ABR5AZL1_BACBA</name>
<keyword evidence="1" id="KW-1133">Transmembrane helix</keyword>
<feature type="transmembrane region" description="Helical" evidence="1">
    <location>
        <begin position="15"/>
        <end position="36"/>
    </location>
</feature>
<evidence type="ECO:0000256" key="1">
    <source>
        <dbReference type="SAM" id="Phobius"/>
    </source>
</evidence>
<dbReference type="Proteomes" id="UP000031982">
    <property type="component" value="Unassembled WGS sequence"/>
</dbReference>